<reference evidence="1" key="1">
    <citation type="submission" date="2024-02" db="EMBL/GenBank/DDBJ databases">
        <authorList>
            <consortium name="ELIXIR-Norway"/>
            <consortium name="Elixir Norway"/>
        </authorList>
    </citation>
    <scope>NUCLEOTIDE SEQUENCE</scope>
</reference>
<dbReference type="EMBL" id="OZ020103">
    <property type="protein sequence ID" value="CAK9277387.1"/>
    <property type="molecule type" value="Genomic_DNA"/>
</dbReference>
<dbReference type="InterPro" id="IPR032675">
    <property type="entry name" value="LRR_dom_sf"/>
</dbReference>
<dbReference type="Proteomes" id="UP001497444">
    <property type="component" value="Chromosome 8"/>
</dbReference>
<gene>
    <name evidence="1" type="ORF">CSSPJE1EN1_LOCUS22865</name>
</gene>
<proteinExistence type="predicted"/>
<organism evidence="1 2">
    <name type="scientific">Sphagnum jensenii</name>
    <dbReference type="NCBI Taxonomy" id="128206"/>
    <lineage>
        <taxon>Eukaryota</taxon>
        <taxon>Viridiplantae</taxon>
        <taxon>Streptophyta</taxon>
        <taxon>Embryophyta</taxon>
        <taxon>Bryophyta</taxon>
        <taxon>Sphagnophytina</taxon>
        <taxon>Sphagnopsida</taxon>
        <taxon>Sphagnales</taxon>
        <taxon>Sphagnaceae</taxon>
        <taxon>Sphagnum</taxon>
    </lineage>
</organism>
<evidence type="ECO:0000313" key="2">
    <source>
        <dbReference type="Proteomes" id="UP001497444"/>
    </source>
</evidence>
<protein>
    <submittedName>
        <fullName evidence="1">Uncharacterized protein</fullName>
    </submittedName>
</protein>
<dbReference type="Gene3D" id="3.80.10.10">
    <property type="entry name" value="Ribonuclease Inhibitor"/>
    <property type="match status" value="1"/>
</dbReference>
<keyword evidence="2" id="KW-1185">Reference proteome</keyword>
<accession>A0ABP0XE33</accession>
<dbReference type="SUPFAM" id="SSF52058">
    <property type="entry name" value="L domain-like"/>
    <property type="match status" value="1"/>
</dbReference>
<sequence>MISLDLSSMSLTGSLSGLDLGQLKNLVNISVDCNNLTSDLLAEIVTLPCNTSNNFSNYFPSNFSQLQYLQVLDCFNNFFSRNYLPSNI</sequence>
<name>A0ABP0XE33_9BRYO</name>
<evidence type="ECO:0000313" key="1">
    <source>
        <dbReference type="EMBL" id="CAK9277387.1"/>
    </source>
</evidence>